<keyword evidence="2" id="KW-0963">Cytoplasm</keyword>
<name>A0A061IW98_TRYRA</name>
<comment type="similarity">
    <text evidence="8">Belongs to the REI1 family.</text>
</comment>
<keyword evidence="7" id="KW-0862">Zinc</keyword>
<dbReference type="GO" id="GO:0003676">
    <property type="term" value="F:nucleic acid binding"/>
    <property type="evidence" value="ECO:0007669"/>
    <property type="project" value="InterPro"/>
</dbReference>
<dbReference type="SMART" id="SM00451">
    <property type="entry name" value="ZnF_U1"/>
    <property type="match status" value="2"/>
</dbReference>
<comment type="subcellular location">
    <subcellularLocation>
        <location evidence="1">Cytoplasm</location>
    </subcellularLocation>
</comment>
<evidence type="ECO:0000256" key="4">
    <source>
        <dbReference type="ARBA" id="ARBA00022723"/>
    </source>
</evidence>
<evidence type="ECO:0000256" key="2">
    <source>
        <dbReference type="ARBA" id="ARBA00022490"/>
    </source>
</evidence>
<dbReference type="PANTHER" id="PTHR13182">
    <property type="entry name" value="ZINC FINGER PROTEIN 622"/>
    <property type="match status" value="1"/>
</dbReference>
<comment type="caution">
    <text evidence="12">The sequence shown here is derived from an EMBL/GenBank/DDBJ whole genome shotgun (WGS) entry which is preliminary data.</text>
</comment>
<reference evidence="12 13" key="1">
    <citation type="submission" date="2013-07" db="EMBL/GenBank/DDBJ databases">
        <authorList>
            <person name="Stoco P.H."/>
            <person name="Wagner G."/>
            <person name="Gerber A."/>
            <person name="Zaha A."/>
            <person name="Thompson C."/>
            <person name="Bartholomeu D.C."/>
            <person name="Luckemeyer D.D."/>
            <person name="Bahia D."/>
            <person name="Loreto E."/>
            <person name="Prestes E.B."/>
            <person name="Lima F.M."/>
            <person name="Rodrigues-Luiz G."/>
            <person name="Vallejo G.A."/>
            <person name="Filho J.F."/>
            <person name="Monteiro K.M."/>
            <person name="Tyler K.M."/>
            <person name="de Almeida L.G."/>
            <person name="Ortiz M.F."/>
            <person name="Siervo M.A."/>
            <person name="de Moraes M.H."/>
            <person name="Cunha O.L."/>
            <person name="Mendonca-Neto R."/>
            <person name="Silva R."/>
            <person name="Teixeira S.M."/>
            <person name="Murta S.M."/>
            <person name="Sincero T.C."/>
            <person name="Mendes T.A."/>
            <person name="Urmenyi T.P."/>
            <person name="Silva V.G."/>
            <person name="da Rocha W.D."/>
            <person name="Andersson B."/>
            <person name="Romanha A.J."/>
            <person name="Steindel M."/>
            <person name="de Vasconcelos A.T."/>
            <person name="Grisard E.C."/>
        </authorList>
    </citation>
    <scope>NUCLEOTIDE SEQUENCE [LARGE SCALE GENOMIC DNA]</scope>
    <source>
        <strain evidence="12 13">SC58</strain>
    </source>
</reference>
<evidence type="ECO:0000256" key="10">
    <source>
        <dbReference type="SAM" id="MobiDB-lite"/>
    </source>
</evidence>
<evidence type="ECO:0000313" key="12">
    <source>
        <dbReference type="EMBL" id="ESL06365.1"/>
    </source>
</evidence>
<feature type="region of interest" description="Disordered" evidence="10">
    <location>
        <begin position="274"/>
        <end position="298"/>
    </location>
</feature>
<keyword evidence="6 9" id="KW-0863">Zinc-finger</keyword>
<dbReference type="InterPro" id="IPR041661">
    <property type="entry name" value="ZN622/Rei1/Reh1_Znf-C2H2"/>
</dbReference>
<dbReference type="Proteomes" id="UP000031737">
    <property type="component" value="Unassembled WGS sequence"/>
</dbReference>
<dbReference type="GO" id="GO:0030687">
    <property type="term" value="C:preribosome, large subunit precursor"/>
    <property type="evidence" value="ECO:0007669"/>
    <property type="project" value="TreeGrafter"/>
</dbReference>
<dbReference type="VEuPathDB" id="TriTrypDB:TRSC58_05963"/>
<evidence type="ECO:0000313" key="13">
    <source>
        <dbReference type="Proteomes" id="UP000031737"/>
    </source>
</evidence>
<keyword evidence="13" id="KW-1185">Reference proteome</keyword>
<protein>
    <recommendedName>
        <fullName evidence="11">C2H2-type domain-containing protein</fullName>
    </recommendedName>
</protein>
<evidence type="ECO:0000259" key="11">
    <source>
        <dbReference type="PROSITE" id="PS50157"/>
    </source>
</evidence>
<dbReference type="Pfam" id="PF12756">
    <property type="entry name" value="zf-C2H2_2"/>
    <property type="match status" value="1"/>
</dbReference>
<dbReference type="GO" id="GO:0005737">
    <property type="term" value="C:cytoplasm"/>
    <property type="evidence" value="ECO:0007669"/>
    <property type="project" value="UniProtKB-SubCell"/>
</dbReference>
<accession>A0A061IW98</accession>
<evidence type="ECO:0000256" key="5">
    <source>
        <dbReference type="ARBA" id="ARBA00022737"/>
    </source>
</evidence>
<dbReference type="PANTHER" id="PTHR13182:SF8">
    <property type="entry name" value="CYTOPLASMIC 60S SUBUNIT BIOGENESIS FACTOR ZNF622"/>
    <property type="match status" value="1"/>
</dbReference>
<dbReference type="PROSITE" id="PS50157">
    <property type="entry name" value="ZINC_FINGER_C2H2_2"/>
    <property type="match status" value="1"/>
</dbReference>
<gene>
    <name evidence="12" type="ORF">TRSC58_05963</name>
</gene>
<dbReference type="Pfam" id="PF12171">
    <property type="entry name" value="zf-C2H2_jaz"/>
    <property type="match status" value="1"/>
</dbReference>
<dbReference type="InterPro" id="IPR040025">
    <property type="entry name" value="Znf622/Rei1/Reh1"/>
</dbReference>
<dbReference type="AlphaFoldDB" id="A0A061IW98"/>
<keyword evidence="5" id="KW-0677">Repeat</keyword>
<dbReference type="InterPro" id="IPR022755">
    <property type="entry name" value="Znf_C2H2_jaz"/>
</dbReference>
<keyword evidence="4" id="KW-0479">Metal-binding</keyword>
<dbReference type="SUPFAM" id="SSF57667">
    <property type="entry name" value="beta-beta-alpha zinc fingers"/>
    <property type="match status" value="2"/>
</dbReference>
<dbReference type="GO" id="GO:0042273">
    <property type="term" value="P:ribosomal large subunit biogenesis"/>
    <property type="evidence" value="ECO:0007669"/>
    <property type="project" value="TreeGrafter"/>
</dbReference>
<sequence length="366" mass="41748">MSVQVPRCWTCNAVFDSVEAVRKHYESEYHTNNVRLRVDGKRPLTTQEYRRVRIAEHNDGDEEEQPTFACKLCKKTFHSVQTLQAHVRSTAHLMKKEQRIIARDSDSVSALTSVSLGSAAMGLHRRHNAKRAKPPTEASKAMNVERVQLNEREEDVSEVRCLFCGRLSDGVEANLQHMKTIHEFGVPLPHMCCDVVGLLAYLARKTNGLLCLVCGEKTRAFESLEALRAHMREKNHDRIILGPEYDEFYSVSLADADCGAWIDPNTAELVLSDPRRVAQRKESEVPRPRKKESDTQAEKRRAILAADQEAMAMARKERQEVLRVQNKEAQKILKRQDGQYQEHLLKVNLRSNKLHTKGYDGEGKVN</sequence>
<dbReference type="EMBL" id="AUPL01005963">
    <property type="protein sequence ID" value="ESL06365.1"/>
    <property type="molecule type" value="Genomic_DNA"/>
</dbReference>
<evidence type="ECO:0000256" key="6">
    <source>
        <dbReference type="ARBA" id="ARBA00022771"/>
    </source>
</evidence>
<organism evidence="12 13">
    <name type="scientific">Trypanosoma rangeli SC58</name>
    <dbReference type="NCBI Taxonomy" id="429131"/>
    <lineage>
        <taxon>Eukaryota</taxon>
        <taxon>Discoba</taxon>
        <taxon>Euglenozoa</taxon>
        <taxon>Kinetoplastea</taxon>
        <taxon>Metakinetoplastina</taxon>
        <taxon>Trypanosomatida</taxon>
        <taxon>Trypanosomatidae</taxon>
        <taxon>Trypanosoma</taxon>
        <taxon>Herpetosoma</taxon>
    </lineage>
</organism>
<feature type="domain" description="C2H2-type" evidence="11">
    <location>
        <begin position="68"/>
        <end position="97"/>
    </location>
</feature>
<evidence type="ECO:0000256" key="8">
    <source>
        <dbReference type="ARBA" id="ARBA00034126"/>
    </source>
</evidence>
<evidence type="ECO:0000256" key="3">
    <source>
        <dbReference type="ARBA" id="ARBA00022517"/>
    </source>
</evidence>
<proteinExistence type="inferred from homology"/>
<dbReference type="Gene3D" id="3.30.160.60">
    <property type="entry name" value="Classic Zinc Finger"/>
    <property type="match status" value="1"/>
</dbReference>
<dbReference type="SMART" id="SM00355">
    <property type="entry name" value="ZnF_C2H2"/>
    <property type="match status" value="4"/>
</dbReference>
<evidence type="ECO:0000256" key="7">
    <source>
        <dbReference type="ARBA" id="ARBA00022833"/>
    </source>
</evidence>
<dbReference type="InterPro" id="IPR003604">
    <property type="entry name" value="Matrin/U1-like-C_Znf_C2H2"/>
</dbReference>
<evidence type="ECO:0000256" key="9">
    <source>
        <dbReference type="PROSITE-ProRule" id="PRU00042"/>
    </source>
</evidence>
<keyword evidence="3" id="KW-0690">Ribosome biogenesis</keyword>
<dbReference type="InterPro" id="IPR013087">
    <property type="entry name" value="Znf_C2H2_type"/>
</dbReference>
<evidence type="ECO:0000256" key="1">
    <source>
        <dbReference type="ARBA" id="ARBA00004496"/>
    </source>
</evidence>
<dbReference type="PROSITE" id="PS00028">
    <property type="entry name" value="ZINC_FINGER_C2H2_1"/>
    <property type="match status" value="2"/>
</dbReference>
<dbReference type="InterPro" id="IPR036236">
    <property type="entry name" value="Znf_C2H2_sf"/>
</dbReference>
<dbReference type="GO" id="GO:0008270">
    <property type="term" value="F:zinc ion binding"/>
    <property type="evidence" value="ECO:0007669"/>
    <property type="project" value="UniProtKB-KW"/>
</dbReference>
<dbReference type="OrthoDB" id="19329at2759"/>